<dbReference type="EMBL" id="LK932402">
    <property type="protein sequence ID" value="CDS87481.1"/>
    <property type="molecule type" value="Genomic_DNA"/>
</dbReference>
<dbReference type="EMBL" id="FUPS01000002">
    <property type="protein sequence ID" value="SJR91265.1"/>
    <property type="molecule type" value="Genomic_DNA"/>
</dbReference>
<evidence type="ECO:0000256" key="8">
    <source>
        <dbReference type="RuleBase" id="RU366003"/>
    </source>
</evidence>
<keyword evidence="4 8" id="KW-0028">Amino-acid biosynthesis</keyword>
<evidence type="ECO:0000256" key="6">
    <source>
        <dbReference type="ARBA" id="ARBA00023102"/>
    </source>
</evidence>
<evidence type="ECO:0000259" key="9">
    <source>
        <dbReference type="SMART" id="SM00481"/>
    </source>
</evidence>
<dbReference type="PATRIC" id="fig|1496.897.peg.2739"/>
<dbReference type="GO" id="GO:0004401">
    <property type="term" value="F:histidinol-phosphatase activity"/>
    <property type="evidence" value="ECO:0007669"/>
    <property type="project" value="UniProtKB-UniRule"/>
</dbReference>
<proteinExistence type="inferred from homology"/>
<reference evidence="13" key="4">
    <citation type="submission" date="2021-06" db="EMBL/GenBank/DDBJ databases">
        <authorList>
            <consortium name="NCBI Pathogen Detection Project"/>
        </authorList>
    </citation>
    <scope>NUCLEOTIDE SEQUENCE</scope>
    <source>
        <strain evidence="13">HN1000</strain>
    </source>
</reference>
<dbReference type="Gene3D" id="3.20.20.140">
    <property type="entry name" value="Metal-dependent hydrolases"/>
    <property type="match status" value="1"/>
</dbReference>
<gene>
    <name evidence="12" type="ORF">BN1095_330197</name>
    <name evidence="10" type="ORF">BN1096_520535</name>
    <name evidence="11" type="ORF">BN1097_630081</name>
    <name evidence="13" type="ORF">KRM00_002547</name>
    <name evidence="14" type="ORF">SAMEA3375112_00582</name>
</gene>
<feature type="domain" description="Polymerase/histidinol phosphatase N-terminal" evidence="9">
    <location>
        <begin position="4"/>
        <end position="83"/>
    </location>
</feature>
<dbReference type="SMART" id="SM00481">
    <property type="entry name" value="POLIIIAc"/>
    <property type="match status" value="1"/>
</dbReference>
<reference evidence="12" key="1">
    <citation type="submission" date="2014-07" db="EMBL/GenBank/DDBJ databases">
        <authorList>
            <person name="Monot Marc"/>
        </authorList>
    </citation>
    <scope>NUCLEOTIDE SEQUENCE</scope>
    <source>
        <strain evidence="12">7032989</strain>
        <strain evidence="11">7032994</strain>
    </source>
</reference>
<accession>A0A069AU45</accession>
<dbReference type="Pfam" id="PF02811">
    <property type="entry name" value="PHP"/>
    <property type="match status" value="1"/>
</dbReference>
<comment type="similarity">
    <text evidence="2 8">Belongs to the PHP hydrolase family. HisK subfamily.</text>
</comment>
<reference evidence="14 15" key="2">
    <citation type="submission" date="2017-02" db="EMBL/GenBank/DDBJ databases">
        <authorList>
            <consortium name="Pathogen Informatics"/>
        </authorList>
    </citation>
    <scope>NUCLEOTIDE SEQUENCE [LARGE SCALE GENOMIC DNA]</scope>
    <source>
        <strain evidence="14 15">VRECD0157</strain>
    </source>
</reference>
<dbReference type="EMBL" id="LK932505">
    <property type="protein sequence ID" value="CDS85891.1"/>
    <property type="molecule type" value="Genomic_DNA"/>
</dbReference>
<organism evidence="12">
    <name type="scientific">Clostridioides difficile</name>
    <name type="common">Peptoclostridium difficile</name>
    <dbReference type="NCBI Taxonomy" id="1496"/>
    <lineage>
        <taxon>Bacteria</taxon>
        <taxon>Bacillati</taxon>
        <taxon>Bacillota</taxon>
        <taxon>Clostridia</taxon>
        <taxon>Peptostreptococcales</taxon>
        <taxon>Peptostreptococcaceae</taxon>
        <taxon>Clostridioides</taxon>
    </lineage>
</organism>
<evidence type="ECO:0000313" key="14">
    <source>
        <dbReference type="EMBL" id="SJR91265.1"/>
    </source>
</evidence>
<dbReference type="InterPro" id="IPR010140">
    <property type="entry name" value="Histidinol_P_phosphatase_HisJ"/>
</dbReference>
<dbReference type="InterPro" id="IPR016195">
    <property type="entry name" value="Pol/histidinol_Pase-like"/>
</dbReference>
<evidence type="ECO:0000313" key="10">
    <source>
        <dbReference type="EMBL" id="CDS85891.1"/>
    </source>
</evidence>
<evidence type="ECO:0000256" key="2">
    <source>
        <dbReference type="ARBA" id="ARBA00009152"/>
    </source>
</evidence>
<dbReference type="NCBIfam" id="TIGR01856">
    <property type="entry name" value="hisJ_fam"/>
    <property type="match status" value="1"/>
</dbReference>
<evidence type="ECO:0000313" key="13">
    <source>
        <dbReference type="EMBL" id="HBH1543042.1"/>
    </source>
</evidence>
<evidence type="ECO:0000313" key="12">
    <source>
        <dbReference type="EMBL" id="CDT14923.1"/>
    </source>
</evidence>
<dbReference type="Proteomes" id="UP000878956">
    <property type="component" value="Unassembled WGS sequence"/>
</dbReference>
<name>A0A069AU45_CLODI</name>
<dbReference type="InterPro" id="IPR003141">
    <property type="entry name" value="Pol/His_phosphatase_N"/>
</dbReference>
<evidence type="ECO:0000313" key="11">
    <source>
        <dbReference type="EMBL" id="CDS87481.1"/>
    </source>
</evidence>
<evidence type="ECO:0000256" key="3">
    <source>
        <dbReference type="ARBA" id="ARBA00013085"/>
    </source>
</evidence>
<comment type="pathway">
    <text evidence="1 8">Amino-acid biosynthesis; L-histidine biosynthesis; L-histidine from 5-phospho-alpha-D-ribose 1-diphosphate: step 8/9.</text>
</comment>
<dbReference type="EMBL" id="LK932994">
    <property type="protein sequence ID" value="CDT14923.1"/>
    <property type="molecule type" value="Genomic_DNA"/>
</dbReference>
<evidence type="ECO:0000313" key="15">
    <source>
        <dbReference type="Proteomes" id="UP000189137"/>
    </source>
</evidence>
<dbReference type="InterPro" id="IPR004013">
    <property type="entry name" value="PHP_dom"/>
</dbReference>
<dbReference type="AlphaFoldDB" id="A0A069AU45"/>
<keyword evidence="6 8" id="KW-0368">Histidine biosynthesis</keyword>
<dbReference type="GO" id="GO:0005737">
    <property type="term" value="C:cytoplasm"/>
    <property type="evidence" value="ECO:0007669"/>
    <property type="project" value="TreeGrafter"/>
</dbReference>
<keyword evidence="5 8" id="KW-0378">Hydrolase</keyword>
<dbReference type="GO" id="GO:0000105">
    <property type="term" value="P:L-histidine biosynthetic process"/>
    <property type="evidence" value="ECO:0007669"/>
    <property type="project" value="UniProtKB-UniRule"/>
</dbReference>
<protein>
    <recommendedName>
        <fullName evidence="3 8">Histidinol-phosphatase</fullName>
        <shortName evidence="8">HolPase</shortName>
        <ecNumber evidence="3 8">3.1.3.15</ecNumber>
    </recommendedName>
</protein>
<dbReference type="EMBL" id="DAEPXK010000028">
    <property type="protein sequence ID" value="HBH1543042.1"/>
    <property type="molecule type" value="Genomic_DNA"/>
</dbReference>
<evidence type="ECO:0000256" key="1">
    <source>
        <dbReference type="ARBA" id="ARBA00004970"/>
    </source>
</evidence>
<dbReference type="RefSeq" id="WP_003433897.1">
    <property type="nucleotide sequence ID" value="NZ_AP031492.1"/>
</dbReference>
<sequence>MNLIDNHIHTNFSSDGKDSMEDTIKKAISIGVRYLTFTDHLEHDEDRGFCINYNDYVPVFNKFKEKYKKDIELLLGVEVGYRKHLKNEIEEIINSNPFDFVLCSTHTIDNVPVPSKEYFKGLSKEDAYYKYFNSILETNREFGDYNIYGHLDYISRYGIYSDNRVIYNDFKDVIDEVLKSIINNGSGIELNTSGYRYGLNAIHPNEDILKRYKELGGFIVTVGSDSHRVEDICKDFDVAYDMLKYLDFKYVSLFKERETYFVNIEKVKSNNIA</sequence>
<dbReference type="UniPathway" id="UPA00031">
    <property type="reaction ID" value="UER00013"/>
</dbReference>
<dbReference type="PANTHER" id="PTHR21039:SF0">
    <property type="entry name" value="HISTIDINOL-PHOSPHATASE"/>
    <property type="match status" value="1"/>
</dbReference>
<comment type="catalytic activity">
    <reaction evidence="7 8">
        <text>L-histidinol phosphate + H2O = L-histidinol + phosphate</text>
        <dbReference type="Rhea" id="RHEA:14465"/>
        <dbReference type="ChEBI" id="CHEBI:15377"/>
        <dbReference type="ChEBI" id="CHEBI:43474"/>
        <dbReference type="ChEBI" id="CHEBI:57699"/>
        <dbReference type="ChEBI" id="CHEBI:57980"/>
        <dbReference type="EC" id="3.1.3.15"/>
    </reaction>
</comment>
<dbReference type="SUPFAM" id="SSF89550">
    <property type="entry name" value="PHP domain-like"/>
    <property type="match status" value="1"/>
</dbReference>
<dbReference type="PANTHER" id="PTHR21039">
    <property type="entry name" value="HISTIDINOL PHOSPHATASE-RELATED"/>
    <property type="match status" value="1"/>
</dbReference>
<evidence type="ECO:0000256" key="4">
    <source>
        <dbReference type="ARBA" id="ARBA00022605"/>
    </source>
</evidence>
<evidence type="ECO:0000256" key="5">
    <source>
        <dbReference type="ARBA" id="ARBA00022801"/>
    </source>
</evidence>
<dbReference type="EC" id="3.1.3.15" evidence="3 8"/>
<evidence type="ECO:0000256" key="7">
    <source>
        <dbReference type="ARBA" id="ARBA00049158"/>
    </source>
</evidence>
<dbReference type="Proteomes" id="UP000189137">
    <property type="component" value="Unassembled WGS sequence"/>
</dbReference>
<reference evidence="13" key="3">
    <citation type="journal article" date="2018" name="Genome Biol.">
        <title>SKESA: strategic k-mer extension for scrupulous assemblies.</title>
        <authorList>
            <person name="Souvorov A."/>
            <person name="Agarwala R."/>
            <person name="Lipman D.J."/>
        </authorList>
    </citation>
    <scope>NUCLEOTIDE SEQUENCE</scope>
    <source>
        <strain evidence="13">HN1000</strain>
    </source>
</reference>